<reference evidence="2 4" key="1">
    <citation type="journal article" date="2024" name="IScience">
        <title>Strigolactones Initiate the Formation of Haustorium-like Structures in Castilleja.</title>
        <authorList>
            <person name="Buerger M."/>
            <person name="Peterson D."/>
            <person name="Chory J."/>
        </authorList>
    </citation>
    <scope>NUCLEOTIDE SEQUENCE [LARGE SCALE GENOMIC DNA]</scope>
    <source>
        <strain evidence="2">Tecolote</strain>
        <tissue evidence="2">Flower</tissue>
    </source>
</reference>
<dbReference type="EMBL" id="JAVIJP010000018">
    <property type="protein sequence ID" value="KAL3639629.1"/>
    <property type="molecule type" value="Genomic_DNA"/>
</dbReference>
<dbReference type="EMBL" id="JAVIJP010000066">
    <property type="protein sequence ID" value="KAL3619815.1"/>
    <property type="molecule type" value="Genomic_DNA"/>
</dbReference>
<dbReference type="Proteomes" id="UP001632038">
    <property type="component" value="Unassembled WGS sequence"/>
</dbReference>
<dbReference type="AlphaFoldDB" id="A0ABD3BNL5"/>
<comment type="caution">
    <text evidence="1">The sequence shown here is derived from an EMBL/GenBank/DDBJ whole genome shotgun (WGS) entry which is preliminary data.</text>
</comment>
<proteinExistence type="predicted"/>
<evidence type="ECO:0000313" key="3">
    <source>
        <dbReference type="EMBL" id="KAL3639629.1"/>
    </source>
</evidence>
<keyword evidence="4" id="KW-1185">Reference proteome</keyword>
<dbReference type="EMBL" id="JAVIJP010000080">
    <property type="protein sequence ID" value="KAL3618581.1"/>
    <property type="molecule type" value="Genomic_DNA"/>
</dbReference>
<gene>
    <name evidence="3" type="ORF">CASFOL_017536</name>
    <name evidence="2" type="ORF">CASFOL_034727</name>
    <name evidence="1" type="ORF">CASFOL_037663</name>
</gene>
<name>A0ABD3BNL5_9LAMI</name>
<evidence type="ECO:0000313" key="2">
    <source>
        <dbReference type="EMBL" id="KAL3619815.1"/>
    </source>
</evidence>
<evidence type="ECO:0000313" key="4">
    <source>
        <dbReference type="Proteomes" id="UP001632038"/>
    </source>
</evidence>
<reference evidence="1" key="2">
    <citation type="submission" date="2024-11" db="EMBL/GenBank/DDBJ databases">
        <authorList>
            <person name="Burger M."/>
            <person name="Chory J."/>
        </authorList>
    </citation>
    <scope>NUCLEOTIDE SEQUENCE</scope>
    <source>
        <strain evidence="1">Tecolote</strain>
        <tissue evidence="1">Flower</tissue>
    </source>
</reference>
<protein>
    <submittedName>
        <fullName evidence="1">Uncharacterized protein</fullName>
    </submittedName>
</protein>
<sequence>MDITTIKFGAEANKSVSSGIPSFISQEPVLMVQKEMDLNFLKLLILGSSSNISDIDLENLLISVEVCYQHLCDDLKNNTPSVSKRLSTLLCKLHSKVDNLFGTEVHYLTRP</sequence>
<evidence type="ECO:0000313" key="1">
    <source>
        <dbReference type="EMBL" id="KAL3618581.1"/>
    </source>
</evidence>
<organism evidence="1 4">
    <name type="scientific">Castilleja foliolosa</name>
    <dbReference type="NCBI Taxonomy" id="1961234"/>
    <lineage>
        <taxon>Eukaryota</taxon>
        <taxon>Viridiplantae</taxon>
        <taxon>Streptophyta</taxon>
        <taxon>Embryophyta</taxon>
        <taxon>Tracheophyta</taxon>
        <taxon>Spermatophyta</taxon>
        <taxon>Magnoliopsida</taxon>
        <taxon>eudicotyledons</taxon>
        <taxon>Gunneridae</taxon>
        <taxon>Pentapetalae</taxon>
        <taxon>asterids</taxon>
        <taxon>lamiids</taxon>
        <taxon>Lamiales</taxon>
        <taxon>Orobanchaceae</taxon>
        <taxon>Pedicularideae</taxon>
        <taxon>Castillejinae</taxon>
        <taxon>Castilleja</taxon>
    </lineage>
</organism>
<accession>A0ABD3BNL5</accession>